<feature type="transmembrane region" description="Helical" evidence="2">
    <location>
        <begin position="293"/>
        <end position="314"/>
    </location>
</feature>
<feature type="transmembrane region" description="Helical" evidence="2">
    <location>
        <begin position="186"/>
        <end position="209"/>
    </location>
</feature>
<accession>A0A9W7FMF0</accession>
<evidence type="ECO:0000313" key="4">
    <source>
        <dbReference type="Proteomes" id="UP001165122"/>
    </source>
</evidence>
<feature type="compositionally biased region" description="Low complexity" evidence="1">
    <location>
        <begin position="417"/>
        <end position="448"/>
    </location>
</feature>
<feature type="region of interest" description="Disordered" evidence="1">
    <location>
        <begin position="414"/>
        <end position="448"/>
    </location>
</feature>
<proteinExistence type="predicted"/>
<reference evidence="4" key="1">
    <citation type="journal article" date="2023" name="Commun. Biol.">
        <title>Genome analysis of Parmales, the sister group of diatoms, reveals the evolutionary specialization of diatoms from phago-mixotrophs to photoautotrophs.</title>
        <authorList>
            <person name="Ban H."/>
            <person name="Sato S."/>
            <person name="Yoshikawa S."/>
            <person name="Yamada K."/>
            <person name="Nakamura Y."/>
            <person name="Ichinomiya M."/>
            <person name="Sato N."/>
            <person name="Blanc-Mathieu R."/>
            <person name="Endo H."/>
            <person name="Kuwata A."/>
            <person name="Ogata H."/>
        </authorList>
    </citation>
    <scope>NUCLEOTIDE SEQUENCE [LARGE SCALE GENOMIC DNA]</scope>
    <source>
        <strain evidence="4">NIES 3700</strain>
    </source>
</reference>
<feature type="compositionally biased region" description="Polar residues" evidence="1">
    <location>
        <begin position="51"/>
        <end position="60"/>
    </location>
</feature>
<feature type="transmembrane region" description="Helical" evidence="2">
    <location>
        <begin position="241"/>
        <end position="258"/>
    </location>
</feature>
<feature type="transmembrane region" description="Helical" evidence="2">
    <location>
        <begin position="215"/>
        <end position="234"/>
    </location>
</feature>
<keyword evidence="2" id="KW-0472">Membrane</keyword>
<feature type="transmembrane region" description="Helical" evidence="2">
    <location>
        <begin position="451"/>
        <end position="472"/>
    </location>
</feature>
<organism evidence="3 4">
    <name type="scientific">Triparma laevis f. longispina</name>
    <dbReference type="NCBI Taxonomy" id="1714387"/>
    <lineage>
        <taxon>Eukaryota</taxon>
        <taxon>Sar</taxon>
        <taxon>Stramenopiles</taxon>
        <taxon>Ochrophyta</taxon>
        <taxon>Bolidophyceae</taxon>
        <taxon>Parmales</taxon>
        <taxon>Triparmaceae</taxon>
        <taxon>Triparma</taxon>
    </lineage>
</organism>
<evidence type="ECO:0000256" key="2">
    <source>
        <dbReference type="SAM" id="Phobius"/>
    </source>
</evidence>
<feature type="region of interest" description="Disordered" evidence="1">
    <location>
        <begin position="50"/>
        <end position="107"/>
    </location>
</feature>
<comment type="caution">
    <text evidence="3">The sequence shown here is derived from an EMBL/GenBank/DDBJ whole genome shotgun (WGS) entry which is preliminary data.</text>
</comment>
<name>A0A9W7FMF0_9STRA</name>
<evidence type="ECO:0000313" key="3">
    <source>
        <dbReference type="EMBL" id="GMI14700.1"/>
    </source>
</evidence>
<feature type="compositionally biased region" description="Basic residues" evidence="1">
    <location>
        <begin position="96"/>
        <end position="107"/>
    </location>
</feature>
<dbReference type="EMBL" id="BRXW01000217">
    <property type="protein sequence ID" value="GMI14700.1"/>
    <property type="molecule type" value="Genomic_DNA"/>
</dbReference>
<keyword evidence="4" id="KW-1185">Reference proteome</keyword>
<sequence>MTSPPSNVLILQLFISTFDQLINDELFSESDYTDAIEVLRLRWLKKKETGRSQLEGNQSTVEKKTRATGGKHGQIHPVLAPIEIPAGEEDETKTTKQVKPKGGVGRRRSLAPGIEQKMVQEALHRDTFNKGNKQGFNGEDTQKYKRVAIAVVEPFVIDTRSTFGRLVLGKAISQFLFAIMKGIHGMICWGMMIVAIVIACPTFCGLLPYECSYVMFLMVPTLASYSSILNLQLLRHLLKNFDVLLLIMYTWSAQLSLVLCLRDARIWTCVIGTWGMTYMILVDASPDKVRKSVGHSGCVGVFIFTFAVVCALWFGAVPDLHPRHIDVGDTKYSSSSISIISGMNCCLFFANQIYQSFAHPHFFAILTSKMKSVKVIDKSAAILTTLGEKLSISEPRSRRESSFTPKAISNLTRKFNSQSGSGSRSRSGSRSESKNSSSAVLNSNSESEGGLHGALSLVTVGCGVFLFALMSADNVHMDDESKAKYATSTSSRRNEEKRPRIARFALRSPQLSAVATLNLQWWQRVQRALVIVSAASSLYLLSALGVDGAYDPTISNVGLVGLASVFILVCISLVQLSKTHDEFRVKRKERSERGITGEEGDEEDQQVRRVHALAISDMNEGMVMGALI</sequence>
<dbReference type="AlphaFoldDB" id="A0A9W7FMF0"/>
<feature type="transmembrane region" description="Helical" evidence="2">
    <location>
        <begin position="528"/>
        <end position="546"/>
    </location>
</feature>
<keyword evidence="2" id="KW-0812">Transmembrane</keyword>
<keyword evidence="2" id="KW-1133">Transmembrane helix</keyword>
<evidence type="ECO:0008006" key="5">
    <source>
        <dbReference type="Google" id="ProtNLM"/>
    </source>
</evidence>
<gene>
    <name evidence="3" type="ORF">TrLO_g12513</name>
</gene>
<evidence type="ECO:0000256" key="1">
    <source>
        <dbReference type="SAM" id="MobiDB-lite"/>
    </source>
</evidence>
<dbReference type="Proteomes" id="UP001165122">
    <property type="component" value="Unassembled WGS sequence"/>
</dbReference>
<feature type="transmembrane region" description="Helical" evidence="2">
    <location>
        <begin position="558"/>
        <end position="577"/>
    </location>
</feature>
<protein>
    <recommendedName>
        <fullName evidence="5">Transmembrane protein</fullName>
    </recommendedName>
</protein>
<feature type="transmembrane region" description="Helical" evidence="2">
    <location>
        <begin position="264"/>
        <end position="281"/>
    </location>
</feature>